<name>A0ABP8FRF8_9SPHI</name>
<sequence length="137" mass="15208">MKSLVCSILVICAVSCNKEDLKTAGNISTDKLYGKWKWVQSTGGFAGRTITPQSEGYRSSVEFKRNNTATFYRNDSLTNQSAFTLSKDKTIFSEDPAYIIKYQNGGLDQVIVKAKNDTLVLADNVNDGFAVQYVKDK</sequence>
<reference evidence="2" key="1">
    <citation type="journal article" date="2019" name="Int. J. Syst. Evol. Microbiol.">
        <title>The Global Catalogue of Microorganisms (GCM) 10K type strain sequencing project: providing services to taxonomists for standard genome sequencing and annotation.</title>
        <authorList>
            <consortium name="The Broad Institute Genomics Platform"/>
            <consortium name="The Broad Institute Genome Sequencing Center for Infectious Disease"/>
            <person name="Wu L."/>
            <person name="Ma J."/>
        </authorList>
    </citation>
    <scope>NUCLEOTIDE SEQUENCE [LARGE SCALE GENOMIC DNA]</scope>
    <source>
        <strain evidence="2">JCM 17705</strain>
    </source>
</reference>
<proteinExistence type="predicted"/>
<gene>
    <name evidence="1" type="ORF">GCM10023149_03910</name>
</gene>
<dbReference type="EMBL" id="BAABFT010000001">
    <property type="protein sequence ID" value="GAA4309568.1"/>
    <property type="molecule type" value="Genomic_DNA"/>
</dbReference>
<keyword evidence="2" id="KW-1185">Reference proteome</keyword>
<comment type="caution">
    <text evidence="1">The sequence shown here is derived from an EMBL/GenBank/DDBJ whole genome shotgun (WGS) entry which is preliminary data.</text>
</comment>
<organism evidence="1 2">
    <name type="scientific">Mucilaginibacter gynuensis</name>
    <dbReference type="NCBI Taxonomy" id="1302236"/>
    <lineage>
        <taxon>Bacteria</taxon>
        <taxon>Pseudomonadati</taxon>
        <taxon>Bacteroidota</taxon>
        <taxon>Sphingobacteriia</taxon>
        <taxon>Sphingobacteriales</taxon>
        <taxon>Sphingobacteriaceae</taxon>
        <taxon>Mucilaginibacter</taxon>
    </lineage>
</organism>
<evidence type="ECO:0000313" key="1">
    <source>
        <dbReference type="EMBL" id="GAA4309568.1"/>
    </source>
</evidence>
<dbReference type="RefSeq" id="WP_345209298.1">
    <property type="nucleotide sequence ID" value="NZ_BAABFT010000001.1"/>
</dbReference>
<dbReference type="Proteomes" id="UP001500582">
    <property type="component" value="Unassembled WGS sequence"/>
</dbReference>
<evidence type="ECO:0008006" key="3">
    <source>
        <dbReference type="Google" id="ProtNLM"/>
    </source>
</evidence>
<evidence type="ECO:0000313" key="2">
    <source>
        <dbReference type="Proteomes" id="UP001500582"/>
    </source>
</evidence>
<accession>A0ABP8FRF8</accession>
<protein>
    <recommendedName>
        <fullName evidence="3">Lipocalin-like domain-containing protein</fullName>
    </recommendedName>
</protein>